<dbReference type="EMBL" id="AP026867">
    <property type="protein sequence ID" value="BDS09690.1"/>
    <property type="molecule type" value="Genomic_DNA"/>
</dbReference>
<dbReference type="SUPFAM" id="SSF56112">
    <property type="entry name" value="Protein kinase-like (PK-like)"/>
    <property type="match status" value="1"/>
</dbReference>
<dbReference type="InterPro" id="IPR011009">
    <property type="entry name" value="Kinase-like_dom_sf"/>
</dbReference>
<dbReference type="PROSITE" id="PS00108">
    <property type="entry name" value="PROTEIN_KINASE_ST"/>
    <property type="match status" value="1"/>
</dbReference>
<dbReference type="Gene3D" id="3.90.1200.10">
    <property type="match status" value="1"/>
</dbReference>
<dbReference type="GO" id="GO:0004672">
    <property type="term" value="F:protein kinase activity"/>
    <property type="evidence" value="ECO:0007669"/>
    <property type="project" value="InterPro"/>
</dbReference>
<accession>A0A915YAY9</accession>
<protein>
    <recommendedName>
        <fullName evidence="3">Aminoglycoside phosphotransferase domain-containing protein</fullName>
    </recommendedName>
</protein>
<dbReference type="KEGG" id="aup:AsAng_0003940"/>
<evidence type="ECO:0000313" key="1">
    <source>
        <dbReference type="EMBL" id="BDS09690.1"/>
    </source>
</evidence>
<dbReference type="RefSeq" id="WP_264791056.1">
    <property type="nucleotide sequence ID" value="NZ_AP026867.1"/>
</dbReference>
<evidence type="ECO:0008006" key="3">
    <source>
        <dbReference type="Google" id="ProtNLM"/>
    </source>
</evidence>
<gene>
    <name evidence="1" type="ORF">AsAng_0003940</name>
</gene>
<dbReference type="Proteomes" id="UP001060919">
    <property type="component" value="Chromosome"/>
</dbReference>
<keyword evidence="2" id="KW-1185">Reference proteome</keyword>
<evidence type="ECO:0000313" key="2">
    <source>
        <dbReference type="Proteomes" id="UP001060919"/>
    </source>
</evidence>
<proteinExistence type="predicted"/>
<sequence>MRLTEKNIHHYLLDKGYLNVQLFMEGDYTLEHHRSRNSIFRVYQEAGTPLFVKQLVDINTENAYLMQKDATAHHLIHHCDVYLKARKFIPNFIGYDPSNQVLVTELFPTAKNLYEVILEHQTFSTSYAKKIAEILHSFHHPIQEELNHNSSLQFFNQQLPWIINVGEPQFMARHETNPVIKTILEHQDLVHNLDRLRLEWKITSLIHGDVKWVNFVLVGQEEKKEEALKLIDWEIANVGDPLWDVAGVFQSYLSSWVYSYNNGSLQHHKFSGQEYISIPSIQSGIQAFWKNYAQLKAYSDQEEQLALNQVTRMTAARLLQTAFESNVQHPQLLPNTARIIQLCQHLFNQPEQIISDLFGLNSTSYEKAAK</sequence>
<reference evidence="1" key="1">
    <citation type="submission" date="2022-09" db="EMBL/GenBank/DDBJ databases">
        <title>Aureispira anguillicida sp. nov., isolated from Leptocephalus of Japanese eel Anguilla japonica.</title>
        <authorList>
            <person name="Yuasa K."/>
            <person name="Mekata T."/>
            <person name="Ikunari K."/>
        </authorList>
    </citation>
    <scope>NUCLEOTIDE SEQUENCE</scope>
    <source>
        <strain evidence="1">EL160426</strain>
    </source>
</reference>
<dbReference type="InterPro" id="IPR008271">
    <property type="entry name" value="Ser/Thr_kinase_AS"/>
</dbReference>
<organism evidence="1 2">
    <name type="scientific">Aureispira anguillae</name>
    <dbReference type="NCBI Taxonomy" id="2864201"/>
    <lineage>
        <taxon>Bacteria</taxon>
        <taxon>Pseudomonadati</taxon>
        <taxon>Bacteroidota</taxon>
        <taxon>Saprospiria</taxon>
        <taxon>Saprospirales</taxon>
        <taxon>Saprospiraceae</taxon>
        <taxon>Aureispira</taxon>
    </lineage>
</organism>
<dbReference type="AlphaFoldDB" id="A0A915YAY9"/>
<name>A0A915YAY9_9BACT</name>